<dbReference type="Proteomes" id="UP000239576">
    <property type="component" value="Unassembled WGS sequence"/>
</dbReference>
<protein>
    <submittedName>
        <fullName evidence="1">Uncharacterized protein</fullName>
    </submittedName>
</protein>
<evidence type="ECO:0000313" key="2">
    <source>
        <dbReference type="Proteomes" id="UP000239576"/>
    </source>
</evidence>
<dbReference type="AlphaFoldDB" id="A0A2T1DWH7"/>
<dbReference type="OrthoDB" id="530574at2"/>
<accession>A0A2T1DWH7</accession>
<gene>
    <name evidence="1" type="ORF">C7B82_25935</name>
</gene>
<dbReference type="RefSeq" id="WP_106259653.1">
    <property type="nucleotide sequence ID" value="NZ_CAWNSW010000111.1"/>
</dbReference>
<reference evidence="1 2" key="2">
    <citation type="submission" date="2018-03" db="EMBL/GenBank/DDBJ databases">
        <title>The ancient ancestry and fast evolution of plastids.</title>
        <authorList>
            <person name="Moore K.R."/>
            <person name="Magnabosco C."/>
            <person name="Momper L."/>
            <person name="Gold D.A."/>
            <person name="Bosak T."/>
            <person name="Fournier G.P."/>
        </authorList>
    </citation>
    <scope>NUCLEOTIDE SEQUENCE [LARGE SCALE GENOMIC DNA]</scope>
    <source>
        <strain evidence="1 2">ULC18</strain>
    </source>
</reference>
<sequence>MLTPIISIRAFVGIASVLLSLLPLGCARTPDKNSTLDIKLYQTWELQPGDTIGDRPVLGGLGDISIALKGNNVYAPFDGQTQIDQHRCLVFSSADVPAYLFRLCGLDNPQTGEVSQGDTIGKGDLLQFAALRKQPNGTWAIVEPAKAILERTLKKP</sequence>
<comment type="caution">
    <text evidence="1">The sequence shown here is derived from an EMBL/GenBank/DDBJ whole genome shotgun (WGS) entry which is preliminary data.</text>
</comment>
<name>A0A2T1DWH7_9CYAN</name>
<reference evidence="2" key="1">
    <citation type="submission" date="2018-02" db="EMBL/GenBank/DDBJ databases">
        <authorList>
            <person name="Moore K."/>
            <person name="Momper L."/>
        </authorList>
    </citation>
    <scope>NUCLEOTIDE SEQUENCE [LARGE SCALE GENOMIC DNA]</scope>
    <source>
        <strain evidence="2">ULC18</strain>
    </source>
</reference>
<evidence type="ECO:0000313" key="1">
    <source>
        <dbReference type="EMBL" id="PSB24840.1"/>
    </source>
</evidence>
<organism evidence="1 2">
    <name type="scientific">Stenomitos frigidus ULC18</name>
    <dbReference type="NCBI Taxonomy" id="2107698"/>
    <lineage>
        <taxon>Bacteria</taxon>
        <taxon>Bacillati</taxon>
        <taxon>Cyanobacteriota</taxon>
        <taxon>Cyanophyceae</taxon>
        <taxon>Leptolyngbyales</taxon>
        <taxon>Leptolyngbyaceae</taxon>
        <taxon>Stenomitos</taxon>
    </lineage>
</organism>
<dbReference type="EMBL" id="PVWK01000140">
    <property type="protein sequence ID" value="PSB24840.1"/>
    <property type="molecule type" value="Genomic_DNA"/>
</dbReference>
<keyword evidence="2" id="KW-1185">Reference proteome</keyword>
<proteinExistence type="predicted"/>